<evidence type="ECO:0000259" key="4">
    <source>
        <dbReference type="PROSITE" id="PS50280"/>
    </source>
</evidence>
<dbReference type="InParanoid" id="A0A409WHV0"/>
<dbReference type="InterPro" id="IPR050600">
    <property type="entry name" value="SETD3_SETD6_MTase"/>
</dbReference>
<evidence type="ECO:0000256" key="2">
    <source>
        <dbReference type="ARBA" id="ARBA00022679"/>
    </source>
</evidence>
<accession>A0A409WHV0</accession>
<comment type="caution">
    <text evidence="5">The sequence shown here is derived from an EMBL/GenBank/DDBJ whole genome shotgun (WGS) entry which is preliminary data.</text>
</comment>
<evidence type="ECO:0000313" key="5">
    <source>
        <dbReference type="EMBL" id="PPQ78094.1"/>
    </source>
</evidence>
<dbReference type="PROSITE" id="PS50280">
    <property type="entry name" value="SET"/>
    <property type="match status" value="1"/>
</dbReference>
<keyword evidence="2" id="KW-0808">Transferase</keyword>
<keyword evidence="3" id="KW-0949">S-adenosyl-L-methionine</keyword>
<dbReference type="EMBL" id="NHYD01003427">
    <property type="protein sequence ID" value="PPQ78094.1"/>
    <property type="molecule type" value="Genomic_DNA"/>
</dbReference>
<dbReference type="CDD" id="cd19177">
    <property type="entry name" value="SET_SETD4"/>
    <property type="match status" value="1"/>
</dbReference>
<dbReference type="STRING" id="93625.A0A409WHV0"/>
<dbReference type="GO" id="GO:0032259">
    <property type="term" value="P:methylation"/>
    <property type="evidence" value="ECO:0007669"/>
    <property type="project" value="UniProtKB-KW"/>
</dbReference>
<dbReference type="GO" id="GO:0016279">
    <property type="term" value="F:protein-lysine N-methyltransferase activity"/>
    <property type="evidence" value="ECO:0007669"/>
    <property type="project" value="InterPro"/>
</dbReference>
<dbReference type="PANTHER" id="PTHR13271">
    <property type="entry name" value="UNCHARACTERIZED PUTATIVE METHYLTRANSFERASE"/>
    <property type="match status" value="1"/>
</dbReference>
<feature type="domain" description="SET" evidence="4">
    <location>
        <begin position="34"/>
        <end position="282"/>
    </location>
</feature>
<evidence type="ECO:0000256" key="3">
    <source>
        <dbReference type="ARBA" id="ARBA00022691"/>
    </source>
</evidence>
<proteinExistence type="predicted"/>
<dbReference type="Proteomes" id="UP000283269">
    <property type="component" value="Unassembled WGS sequence"/>
</dbReference>
<evidence type="ECO:0000256" key="1">
    <source>
        <dbReference type="ARBA" id="ARBA00022603"/>
    </source>
</evidence>
<dbReference type="InterPro" id="IPR046341">
    <property type="entry name" value="SET_dom_sf"/>
</dbReference>
<reference evidence="5 6" key="1">
    <citation type="journal article" date="2018" name="Evol. Lett.">
        <title>Horizontal gene cluster transfer increased hallucinogenic mushroom diversity.</title>
        <authorList>
            <person name="Reynolds H.T."/>
            <person name="Vijayakumar V."/>
            <person name="Gluck-Thaler E."/>
            <person name="Korotkin H.B."/>
            <person name="Matheny P.B."/>
            <person name="Slot J.C."/>
        </authorList>
    </citation>
    <scope>NUCLEOTIDE SEQUENCE [LARGE SCALE GENOMIC DNA]</scope>
    <source>
        <strain evidence="5 6">2631</strain>
    </source>
</reference>
<name>A0A409WHV0_PSICY</name>
<dbReference type="InterPro" id="IPR001214">
    <property type="entry name" value="SET_dom"/>
</dbReference>
<dbReference type="OrthoDB" id="341421at2759"/>
<dbReference type="SUPFAM" id="SSF82199">
    <property type="entry name" value="SET domain"/>
    <property type="match status" value="1"/>
</dbReference>
<dbReference type="AlphaFoldDB" id="A0A409WHV0"/>
<dbReference type="PANTHER" id="PTHR13271:SF47">
    <property type="entry name" value="ACTIN-HISTIDINE N-METHYLTRANSFERASE"/>
    <property type="match status" value="1"/>
</dbReference>
<dbReference type="Gene3D" id="3.90.1410.10">
    <property type="entry name" value="set domain protein methyltransferase, domain 1"/>
    <property type="match status" value="1"/>
</dbReference>
<dbReference type="FunCoup" id="A0A409WHV0">
    <property type="interactions" value="119"/>
</dbReference>
<organism evidence="5 6">
    <name type="scientific">Psilocybe cyanescens</name>
    <dbReference type="NCBI Taxonomy" id="93625"/>
    <lineage>
        <taxon>Eukaryota</taxon>
        <taxon>Fungi</taxon>
        <taxon>Dikarya</taxon>
        <taxon>Basidiomycota</taxon>
        <taxon>Agaricomycotina</taxon>
        <taxon>Agaricomycetes</taxon>
        <taxon>Agaricomycetidae</taxon>
        <taxon>Agaricales</taxon>
        <taxon>Agaricineae</taxon>
        <taxon>Strophariaceae</taxon>
        <taxon>Psilocybe</taxon>
    </lineage>
</organism>
<sequence>MNGDHLSEQIHPGWNALVQWLSDPHCMDISIDKLPVVARSSPGAGYGLFSLRSIEPSAPLFSIPAQALLNSLTLAPHYPSTRPKLTCTQAVSLHLMLHRSVDGHSSDPLFGPYISVLPNNFDSHPFSWLWKKRHDPDSLSLDTQLANILPRRILEKLDKMTLLFEEDWKRTQDYLRNNPTLLDKKTGTRIEEDYLWGWLNVNTRCVYHRLAKTRSDGDNMTLCPILDFANHTTKPPYTTPETTRAELWDTGPSAKKKFGDNFVLLSPSSAASPAEELYLKYGAHSSATLFSEYGFVSNPDPAEQSDETLGGQMDLGSVIEHLFERRGVVGSWMKDVLIEEGYWGDWTLHSSPAPAHPSYRLITTLRLYHLVPRYTQSIPSNVDAYLQDWRDTILGKKYIISKENESLWRGTLKKICESIVNDAVEGLGRTAAIDGSEGSPEWLDSSRTFVSWLWQEEIDVSTSVIGSLDQNEEF</sequence>
<dbReference type="InterPro" id="IPR044429">
    <property type="entry name" value="SETD4_SET"/>
</dbReference>
<protein>
    <recommendedName>
        <fullName evidence="4">SET domain-containing protein</fullName>
    </recommendedName>
</protein>
<keyword evidence="1" id="KW-0489">Methyltransferase</keyword>
<evidence type="ECO:0000313" key="6">
    <source>
        <dbReference type="Proteomes" id="UP000283269"/>
    </source>
</evidence>
<gene>
    <name evidence="5" type="ORF">CVT25_015628</name>
</gene>
<keyword evidence="6" id="KW-1185">Reference proteome</keyword>